<protein>
    <recommendedName>
        <fullName evidence="7">PIN domain-containing protein</fullName>
    </recommendedName>
</protein>
<accession>A0A443IQE7</accession>
<dbReference type="SUPFAM" id="SSF88723">
    <property type="entry name" value="PIN domain-like"/>
    <property type="match status" value="1"/>
</dbReference>
<dbReference type="Gene3D" id="3.40.50.1010">
    <property type="entry name" value="5'-nuclease"/>
    <property type="match status" value="1"/>
</dbReference>
<comment type="caution">
    <text evidence="2">The sequence shown here is derived from an EMBL/GenBank/DDBJ whole genome shotgun (WGS) entry which is preliminary data.</text>
</comment>
<sequence>MAYILDTGAVLRLLALRDGDELLEWIEAGAIRPLIAPVTMGSARESFQSAGSLSPAQRATYEQRFDILLRDLSRGEENSVIATDLDYNGARILSDILLVATADGIEVNTLDLVPAAIAIQHNHEIVALDDDGQMALLAAALPPEIGRLILRTFEPLA</sequence>
<dbReference type="InterPro" id="IPR029060">
    <property type="entry name" value="PIN-like_dom_sf"/>
</dbReference>
<dbReference type="Proteomes" id="UP000285710">
    <property type="component" value="Unassembled WGS sequence"/>
</dbReference>
<dbReference type="Proteomes" id="UP000284451">
    <property type="component" value="Unassembled WGS sequence"/>
</dbReference>
<keyword evidence="6" id="KW-1185">Reference proteome</keyword>
<name>A0A443JZD7_9RHOB</name>
<evidence type="ECO:0000313" key="5">
    <source>
        <dbReference type="Proteomes" id="UP000285295"/>
    </source>
</evidence>
<proteinExistence type="predicted"/>
<reference evidence="4 5" key="2">
    <citation type="submission" date="2019-01" db="EMBL/GenBank/DDBJ databases">
        <authorList>
            <person name="Li Y."/>
        </authorList>
    </citation>
    <scope>NUCLEOTIDE SEQUENCE [LARGE SCALE GENOMIC DNA]</scope>
    <source>
        <strain evidence="3 4">07D10-4-3</strain>
        <strain evidence="1 6">2D-5</strain>
        <strain evidence="2 5">D19-10-3-21</strain>
    </source>
</reference>
<evidence type="ECO:0000313" key="1">
    <source>
        <dbReference type="EMBL" id="RWR09186.1"/>
    </source>
</evidence>
<evidence type="ECO:0000313" key="6">
    <source>
        <dbReference type="Proteomes" id="UP000285710"/>
    </source>
</evidence>
<dbReference type="EMBL" id="SAUX01000044">
    <property type="protein sequence ID" value="RWR25892.1"/>
    <property type="molecule type" value="Genomic_DNA"/>
</dbReference>
<evidence type="ECO:0000313" key="4">
    <source>
        <dbReference type="Proteomes" id="UP000284451"/>
    </source>
</evidence>
<evidence type="ECO:0008006" key="7">
    <source>
        <dbReference type="Google" id="ProtNLM"/>
    </source>
</evidence>
<accession>A0A443JZD7</accession>
<dbReference type="EMBL" id="SAUY01000050">
    <property type="protein sequence ID" value="RWR26209.1"/>
    <property type="molecule type" value="Genomic_DNA"/>
</dbReference>
<evidence type="ECO:0000313" key="2">
    <source>
        <dbReference type="EMBL" id="RWR25892.1"/>
    </source>
</evidence>
<dbReference type="EMBL" id="SAUW01000015">
    <property type="protein sequence ID" value="RWR09186.1"/>
    <property type="molecule type" value="Genomic_DNA"/>
</dbReference>
<reference evidence="4 5" key="1">
    <citation type="submission" date="2019-01" db="EMBL/GenBank/DDBJ databases">
        <title>Sinorhodobacter populi sp. nov. isolated from the symptomatic bark tissue of Populus euramericana canker.</title>
        <authorList>
            <person name="Xu G."/>
        </authorList>
    </citation>
    <scope>NUCLEOTIDE SEQUENCE [LARGE SCALE GENOMIC DNA]</scope>
    <source>
        <strain evidence="3 4">07D10-4-3</strain>
        <strain evidence="1 6">2D-5</strain>
        <strain evidence="2 5">D19-10-3-21</strain>
    </source>
</reference>
<dbReference type="RefSeq" id="WP_128234028.1">
    <property type="nucleotide sequence ID" value="NZ_SAUW01000015.1"/>
</dbReference>
<dbReference type="Proteomes" id="UP000285295">
    <property type="component" value="Unassembled WGS sequence"/>
</dbReference>
<accession>A0A443K0H0</accession>
<evidence type="ECO:0000313" key="3">
    <source>
        <dbReference type="EMBL" id="RWR26209.1"/>
    </source>
</evidence>
<organism evidence="2 5">
    <name type="scientific">Paenirhodobacter populi</name>
    <dbReference type="NCBI Taxonomy" id="2306993"/>
    <lineage>
        <taxon>Bacteria</taxon>
        <taxon>Pseudomonadati</taxon>
        <taxon>Pseudomonadota</taxon>
        <taxon>Alphaproteobacteria</taxon>
        <taxon>Rhodobacterales</taxon>
        <taxon>Rhodobacter group</taxon>
        <taxon>Paenirhodobacter</taxon>
    </lineage>
</organism>
<dbReference type="AlphaFoldDB" id="A0A443JZD7"/>
<gene>
    <name evidence="3" type="ORF">D2T29_21040</name>
    <name evidence="2" type="ORF">D2T31_21445</name>
    <name evidence="1" type="ORF">D2T33_14400</name>
</gene>